<keyword evidence="6 7" id="KW-0472">Membrane</keyword>
<dbReference type="PROSITE" id="PS50928">
    <property type="entry name" value="ABC_TM1"/>
    <property type="match status" value="1"/>
</dbReference>
<dbReference type="PANTHER" id="PTHR30193:SF37">
    <property type="entry name" value="INNER MEMBRANE ABC TRANSPORTER PERMEASE PROTEIN YCJO"/>
    <property type="match status" value="1"/>
</dbReference>
<accession>A0ABU1T2P2</accession>
<feature type="transmembrane region" description="Helical" evidence="7">
    <location>
        <begin position="165"/>
        <end position="190"/>
    </location>
</feature>
<feature type="transmembrane region" description="Helical" evidence="7">
    <location>
        <begin position="85"/>
        <end position="106"/>
    </location>
</feature>
<dbReference type="CDD" id="cd06261">
    <property type="entry name" value="TM_PBP2"/>
    <property type="match status" value="1"/>
</dbReference>
<evidence type="ECO:0000259" key="8">
    <source>
        <dbReference type="PROSITE" id="PS50928"/>
    </source>
</evidence>
<dbReference type="RefSeq" id="WP_309956495.1">
    <property type="nucleotide sequence ID" value="NZ_CP136414.1"/>
</dbReference>
<name>A0ABU1T2P2_9ACTO</name>
<evidence type="ECO:0000256" key="5">
    <source>
        <dbReference type="ARBA" id="ARBA00022989"/>
    </source>
</evidence>
<evidence type="ECO:0000256" key="3">
    <source>
        <dbReference type="ARBA" id="ARBA00022475"/>
    </source>
</evidence>
<reference evidence="9 10" key="1">
    <citation type="submission" date="2023-07" db="EMBL/GenBank/DDBJ databases">
        <title>Sequencing the genomes of 1000 actinobacteria strains.</title>
        <authorList>
            <person name="Klenk H.-P."/>
        </authorList>
    </citation>
    <scope>NUCLEOTIDE SEQUENCE [LARGE SCALE GENOMIC DNA]</scope>
    <source>
        <strain evidence="9 10">DSM 15539</strain>
    </source>
</reference>
<dbReference type="Proteomes" id="UP001266099">
    <property type="component" value="Unassembled WGS sequence"/>
</dbReference>
<protein>
    <submittedName>
        <fullName evidence="9">Multiple sugar transport system permease protein</fullName>
    </submittedName>
</protein>
<keyword evidence="3" id="KW-1003">Cell membrane</keyword>
<keyword evidence="4 7" id="KW-0812">Transmembrane</keyword>
<feature type="transmembrane region" description="Helical" evidence="7">
    <location>
        <begin position="211"/>
        <end position="233"/>
    </location>
</feature>
<feature type="transmembrane region" description="Helical" evidence="7">
    <location>
        <begin position="22"/>
        <end position="51"/>
    </location>
</feature>
<feature type="transmembrane region" description="Helical" evidence="7">
    <location>
        <begin position="274"/>
        <end position="296"/>
    </location>
</feature>
<dbReference type="PANTHER" id="PTHR30193">
    <property type="entry name" value="ABC TRANSPORTER PERMEASE PROTEIN"/>
    <property type="match status" value="1"/>
</dbReference>
<dbReference type="Gene3D" id="1.10.3720.10">
    <property type="entry name" value="MetI-like"/>
    <property type="match status" value="1"/>
</dbReference>
<proteinExistence type="inferred from homology"/>
<dbReference type="Pfam" id="PF00528">
    <property type="entry name" value="BPD_transp_1"/>
    <property type="match status" value="1"/>
</dbReference>
<evidence type="ECO:0000256" key="1">
    <source>
        <dbReference type="ARBA" id="ARBA00004651"/>
    </source>
</evidence>
<evidence type="ECO:0000256" key="6">
    <source>
        <dbReference type="ARBA" id="ARBA00023136"/>
    </source>
</evidence>
<evidence type="ECO:0000313" key="9">
    <source>
        <dbReference type="EMBL" id="MDR6939655.1"/>
    </source>
</evidence>
<dbReference type="InterPro" id="IPR051393">
    <property type="entry name" value="ABC_transporter_permease"/>
</dbReference>
<comment type="caution">
    <text evidence="9">The sequence shown here is derived from an EMBL/GenBank/DDBJ whole genome shotgun (WGS) entry which is preliminary data.</text>
</comment>
<evidence type="ECO:0000256" key="2">
    <source>
        <dbReference type="ARBA" id="ARBA00022448"/>
    </source>
</evidence>
<keyword evidence="2 7" id="KW-0813">Transport</keyword>
<comment type="subcellular location">
    <subcellularLocation>
        <location evidence="1 7">Cell membrane</location>
        <topology evidence="1 7">Multi-pass membrane protein</topology>
    </subcellularLocation>
</comment>
<gene>
    <name evidence="9" type="ORF">J2S36_001198</name>
</gene>
<dbReference type="InterPro" id="IPR000515">
    <property type="entry name" value="MetI-like"/>
</dbReference>
<evidence type="ECO:0000256" key="4">
    <source>
        <dbReference type="ARBA" id="ARBA00022692"/>
    </source>
</evidence>
<feature type="domain" description="ABC transmembrane type-1" evidence="8">
    <location>
        <begin position="81"/>
        <end position="293"/>
    </location>
</feature>
<keyword evidence="5 7" id="KW-1133">Transmembrane helix</keyword>
<keyword evidence="10" id="KW-1185">Reference proteome</keyword>
<comment type="similarity">
    <text evidence="7">Belongs to the binding-protein-dependent transport system permease family.</text>
</comment>
<dbReference type="SUPFAM" id="SSF161098">
    <property type="entry name" value="MetI-like"/>
    <property type="match status" value="1"/>
</dbReference>
<organism evidence="9 10">
    <name type="scientific">Arcanobacterium hippocoleae</name>
    <dbReference type="NCBI Taxonomy" id="149017"/>
    <lineage>
        <taxon>Bacteria</taxon>
        <taxon>Bacillati</taxon>
        <taxon>Actinomycetota</taxon>
        <taxon>Actinomycetes</taxon>
        <taxon>Actinomycetales</taxon>
        <taxon>Actinomycetaceae</taxon>
        <taxon>Arcanobacterium</taxon>
    </lineage>
</organism>
<evidence type="ECO:0000313" key="10">
    <source>
        <dbReference type="Proteomes" id="UP001266099"/>
    </source>
</evidence>
<evidence type="ECO:0000256" key="7">
    <source>
        <dbReference type="RuleBase" id="RU363032"/>
    </source>
</evidence>
<dbReference type="EMBL" id="JAVDUJ010000001">
    <property type="protein sequence ID" value="MDR6939655.1"/>
    <property type="molecule type" value="Genomic_DNA"/>
</dbReference>
<dbReference type="InterPro" id="IPR035906">
    <property type="entry name" value="MetI-like_sf"/>
</dbReference>
<feature type="transmembrane region" description="Helical" evidence="7">
    <location>
        <begin position="113"/>
        <end position="134"/>
    </location>
</feature>
<sequence length="305" mass="33566">MSVQTVNGAVNSTPKWKQRDKWWAAVFLSPQVIGMTLFTLIPFAFSFYLAFFEWNGFGEMKFVGFDNFMNQINDPLFLRAVLNTLIIAAVTVPIGLFIAILIAVMVNQIKHKAVYMVMLFAPVVTSSVAVALIWQQLLRGDGWLSTTIGSVFGIDPPQWLQDPKLALIAVCAVTIWASLGLNIVIFQAGLQNISPSLMEAAQLDGASRVRSFFSITLPMLSPTIFFQAVIAFISSLQAFDLIFVLVKDAGPENATRTIVYQIYDLGFKKGQLGLSSAAAICLLLLSVVITVAQFGLEKKLVHYDN</sequence>
<keyword evidence="9" id="KW-0762">Sugar transport</keyword>